<dbReference type="InterPro" id="IPR050871">
    <property type="entry name" value="26S_Proteasome/COP9_Components"/>
</dbReference>
<dbReference type="InterPro" id="IPR000717">
    <property type="entry name" value="PCI_dom"/>
</dbReference>
<feature type="domain" description="PCI" evidence="5">
    <location>
        <begin position="238"/>
        <end position="407"/>
    </location>
</feature>
<dbReference type="PROSITE" id="PS50250">
    <property type="entry name" value="PCI"/>
    <property type="match status" value="1"/>
</dbReference>
<dbReference type="FunFam" id="1.25.40.570:FF:000006">
    <property type="entry name" value="COP9 signalosome complex subunit 2"/>
    <property type="match status" value="1"/>
</dbReference>
<keyword evidence="7" id="KW-1185">Reference proteome</keyword>
<dbReference type="AlphaFoldDB" id="A0A9P0GQ91"/>
<dbReference type="GO" id="GO:0005737">
    <property type="term" value="C:cytoplasm"/>
    <property type="evidence" value="ECO:0007669"/>
    <property type="project" value="UniProtKB-SubCell"/>
</dbReference>
<evidence type="ECO:0000256" key="4">
    <source>
        <dbReference type="ARBA" id="ARBA00023242"/>
    </source>
</evidence>
<dbReference type="Pfam" id="PF01399">
    <property type="entry name" value="PCI"/>
    <property type="match status" value="1"/>
</dbReference>
<proteinExistence type="predicted"/>
<dbReference type="SMART" id="SM00753">
    <property type="entry name" value="PAM"/>
    <property type="match status" value="1"/>
</dbReference>
<name>A0A9P0GQ91_9CUCU</name>
<organism evidence="6 7">
    <name type="scientific">Ceutorhynchus assimilis</name>
    <name type="common">cabbage seed weevil</name>
    <dbReference type="NCBI Taxonomy" id="467358"/>
    <lineage>
        <taxon>Eukaryota</taxon>
        <taxon>Metazoa</taxon>
        <taxon>Ecdysozoa</taxon>
        <taxon>Arthropoda</taxon>
        <taxon>Hexapoda</taxon>
        <taxon>Insecta</taxon>
        <taxon>Pterygota</taxon>
        <taxon>Neoptera</taxon>
        <taxon>Endopterygota</taxon>
        <taxon>Coleoptera</taxon>
        <taxon>Polyphaga</taxon>
        <taxon>Cucujiformia</taxon>
        <taxon>Curculionidae</taxon>
        <taxon>Ceutorhynchinae</taxon>
        <taxon>Ceutorhynchus</taxon>
    </lineage>
</organism>
<comment type="subcellular location">
    <subcellularLocation>
        <location evidence="2">Cytoplasm</location>
    </subcellularLocation>
    <subcellularLocation>
        <location evidence="1">Nucleus</location>
    </subcellularLocation>
</comment>
<dbReference type="GO" id="GO:0005634">
    <property type="term" value="C:nucleus"/>
    <property type="evidence" value="ECO:0007669"/>
    <property type="project" value="UniProtKB-SubCell"/>
</dbReference>
<dbReference type="PANTHER" id="PTHR10678">
    <property type="entry name" value="26S PROTEASOME NON-ATPASE REGULATORY SUBUNIT 11/COP9 SIGNALOSOME COMPLEX SUBUNIT 2"/>
    <property type="match status" value="1"/>
</dbReference>
<dbReference type="EMBL" id="OU892286">
    <property type="protein sequence ID" value="CAH1123405.1"/>
    <property type="molecule type" value="Genomic_DNA"/>
</dbReference>
<accession>A0A9P0GQ91</accession>
<evidence type="ECO:0000256" key="1">
    <source>
        <dbReference type="ARBA" id="ARBA00004123"/>
    </source>
</evidence>
<evidence type="ECO:0000313" key="7">
    <source>
        <dbReference type="Proteomes" id="UP001152799"/>
    </source>
</evidence>
<dbReference type="InterPro" id="IPR036390">
    <property type="entry name" value="WH_DNA-bd_sf"/>
</dbReference>
<evidence type="ECO:0000313" key="6">
    <source>
        <dbReference type="EMBL" id="CAH1123405.1"/>
    </source>
</evidence>
<protein>
    <recommendedName>
        <fullName evidence="5">PCI domain-containing protein</fullName>
    </recommendedName>
</protein>
<dbReference type="Proteomes" id="UP001152799">
    <property type="component" value="Chromosome 10"/>
</dbReference>
<reference evidence="6" key="1">
    <citation type="submission" date="2022-01" db="EMBL/GenBank/DDBJ databases">
        <authorList>
            <person name="King R."/>
        </authorList>
    </citation>
    <scope>NUCLEOTIDE SEQUENCE</scope>
</reference>
<keyword evidence="3" id="KW-0963">Cytoplasm</keyword>
<keyword evidence="4" id="KW-0539">Nucleus</keyword>
<dbReference type="SMART" id="SM00088">
    <property type="entry name" value="PINT"/>
    <property type="match status" value="1"/>
</dbReference>
<dbReference type="Gene3D" id="1.25.40.570">
    <property type="match status" value="1"/>
</dbReference>
<dbReference type="SUPFAM" id="SSF46785">
    <property type="entry name" value="Winged helix' DNA-binding domain"/>
    <property type="match status" value="1"/>
</dbReference>
<evidence type="ECO:0000259" key="5">
    <source>
        <dbReference type="PROSITE" id="PS50250"/>
    </source>
</evidence>
<evidence type="ECO:0000256" key="3">
    <source>
        <dbReference type="ARBA" id="ARBA00022490"/>
    </source>
</evidence>
<dbReference type="OrthoDB" id="194139at2759"/>
<gene>
    <name evidence="6" type="ORF">CEUTPL_LOCUS2412</name>
</gene>
<evidence type="ECO:0000256" key="2">
    <source>
        <dbReference type="ARBA" id="ARBA00004496"/>
    </source>
</evidence>
<sequence>MVEEECDLEFDYSDSASEPDVDLENQYYLAKSMLNEDIQTAIIAFEMVLELQGEKLGKWGFKALSRLVRINFELGKYDETMSKYKQLLMYITNAVDKNYGEFVINSILDYTSGANEKMLESFYDSTLNALKTSKNERLWFRTNTKLGHLHLKRNEFFKLIGIIKDLKNSLNKKDEVISSSRGTQLLEIYSLEIQMYTVQKNYKKLKQLYEESLRVQHALPHPLIMSVIRECGGKMHLREAQFQKAYTDFFVAFKHYDEAGNARRLSCLKYLILTSMLMKSDINPFDSQEAKPYGNDPEIRAMATLIDAFQNNRMHEFMQIFEANKETLIADPFIAEHLERLLNVVRGNAILQLIKPYRTIKISFISQELSMAEKDVENLLSYYILDGQIAGKIDQMNMTVEIREVKDVGRYVAYDKLLESLFCVFEAIETKID</sequence>